<comment type="caution">
    <text evidence="2">The sequence shown here is derived from an EMBL/GenBank/DDBJ whole genome shotgun (WGS) entry which is preliminary data.</text>
</comment>
<organism evidence="2 3">
    <name type="scientific">Listeria seeligeri</name>
    <dbReference type="NCBI Taxonomy" id="1640"/>
    <lineage>
        <taxon>Bacteria</taxon>
        <taxon>Bacillati</taxon>
        <taxon>Bacillota</taxon>
        <taxon>Bacilli</taxon>
        <taxon>Bacillales</taxon>
        <taxon>Listeriaceae</taxon>
        <taxon>Listeria</taxon>
    </lineage>
</organism>
<evidence type="ECO:0000313" key="3">
    <source>
        <dbReference type="Proteomes" id="UP000523362"/>
    </source>
</evidence>
<keyword evidence="1" id="KW-1133">Transmembrane helix</keyword>
<keyword evidence="1" id="KW-0812">Transmembrane</keyword>
<dbReference type="RefSeq" id="WP_185384188.1">
    <property type="nucleotide sequence ID" value="NZ_JAARRG010000016.1"/>
</dbReference>
<keyword evidence="1" id="KW-0472">Membrane</keyword>
<dbReference type="EMBL" id="JAARRG010000016">
    <property type="protein sequence ID" value="MBC1487350.1"/>
    <property type="molecule type" value="Genomic_DNA"/>
</dbReference>
<protein>
    <submittedName>
        <fullName evidence="2">Uncharacterized protein</fullName>
    </submittedName>
</protein>
<dbReference type="AlphaFoldDB" id="A0A7X0X4E7"/>
<feature type="transmembrane region" description="Helical" evidence="1">
    <location>
        <begin position="33"/>
        <end position="56"/>
    </location>
</feature>
<feature type="transmembrane region" description="Helical" evidence="1">
    <location>
        <begin position="76"/>
        <end position="97"/>
    </location>
</feature>
<reference evidence="2 3" key="1">
    <citation type="submission" date="2020-03" db="EMBL/GenBank/DDBJ databases">
        <title>Soil Listeria distribution.</title>
        <authorList>
            <person name="Liao J."/>
            <person name="Wiedmann M."/>
        </authorList>
    </citation>
    <scope>NUCLEOTIDE SEQUENCE [LARGE SCALE GENOMIC DNA]</scope>
    <source>
        <strain evidence="2 3">FSL L7-1560</strain>
    </source>
</reference>
<evidence type="ECO:0000313" key="2">
    <source>
        <dbReference type="EMBL" id="MBC1487350.1"/>
    </source>
</evidence>
<name>A0A7X0X4E7_LISSE</name>
<sequence length="170" mass="20083">MSEKKATRSEMNDEFIEDTFFEKGHVGLKVRQLLITILAWFGLLLPFGLVLFPILFFKDKVIVFDAFLTAIRLFQLMDEFLLAAAIFIIIFFLVLTYRNNKRFKNLLQKKKTYDEEILDTRKAVLEQYFTENFGPKEEREATKFISIPEEKNMQTSTIRDLYEENGVTLK</sequence>
<accession>A0A7X0X4E7</accession>
<proteinExistence type="predicted"/>
<gene>
    <name evidence="2" type="ORF">HB897_14040</name>
</gene>
<evidence type="ECO:0000256" key="1">
    <source>
        <dbReference type="SAM" id="Phobius"/>
    </source>
</evidence>
<dbReference type="Proteomes" id="UP000523362">
    <property type="component" value="Unassembled WGS sequence"/>
</dbReference>